<name>A0A2T8KHE7_9POAL</name>
<reference evidence="1" key="1">
    <citation type="submission" date="2018-04" db="EMBL/GenBank/DDBJ databases">
        <title>WGS assembly of Panicum hallii.</title>
        <authorList>
            <person name="Lovell J."/>
            <person name="Jenkins J."/>
            <person name="Lowry D."/>
            <person name="Mamidi S."/>
            <person name="Sreedasyam A."/>
            <person name="Weng X."/>
            <person name="Barry K."/>
            <person name="Bonette J."/>
            <person name="Campitelli B."/>
            <person name="Daum C."/>
            <person name="Gordon S."/>
            <person name="Gould B."/>
            <person name="Lipzen A."/>
            <person name="Macqueen A."/>
            <person name="Palacio-Mejia J."/>
            <person name="Plott C."/>
            <person name="Shakirov E."/>
            <person name="Shu S."/>
            <person name="Yoshinaga Y."/>
            <person name="Zane M."/>
            <person name="Rokhsar D."/>
            <person name="Grimwood J."/>
            <person name="Schmutz J."/>
            <person name="Juenger T."/>
        </authorList>
    </citation>
    <scope>NUCLEOTIDE SEQUENCE [LARGE SCALE GENOMIC DNA]</scope>
    <source>
        <strain evidence="1">FIL2</strain>
    </source>
</reference>
<proteinExistence type="predicted"/>
<dbReference type="Proteomes" id="UP000243499">
    <property type="component" value="Chromosome 3"/>
</dbReference>
<organism evidence="1">
    <name type="scientific">Panicum hallii</name>
    <dbReference type="NCBI Taxonomy" id="206008"/>
    <lineage>
        <taxon>Eukaryota</taxon>
        <taxon>Viridiplantae</taxon>
        <taxon>Streptophyta</taxon>
        <taxon>Embryophyta</taxon>
        <taxon>Tracheophyta</taxon>
        <taxon>Spermatophyta</taxon>
        <taxon>Magnoliopsida</taxon>
        <taxon>Liliopsida</taxon>
        <taxon>Poales</taxon>
        <taxon>Poaceae</taxon>
        <taxon>PACMAD clade</taxon>
        <taxon>Panicoideae</taxon>
        <taxon>Panicodae</taxon>
        <taxon>Paniceae</taxon>
        <taxon>Panicinae</taxon>
        <taxon>Panicum</taxon>
        <taxon>Panicum sect. Panicum</taxon>
    </lineage>
</organism>
<dbReference type="EMBL" id="CM008048">
    <property type="protein sequence ID" value="PVH61603.1"/>
    <property type="molecule type" value="Genomic_DNA"/>
</dbReference>
<dbReference type="Gramene" id="PVH61603">
    <property type="protein sequence ID" value="PVH61603"/>
    <property type="gene ID" value="PAHAL_3G073900"/>
</dbReference>
<dbReference type="AlphaFoldDB" id="A0A2T8KHE7"/>
<evidence type="ECO:0000313" key="1">
    <source>
        <dbReference type="EMBL" id="PVH61603.1"/>
    </source>
</evidence>
<sequence>MYENELLREAACIYSNTPCLASSMVGVKECWCFLEPTPAVDANIWEEKLAEQSKGKHTADDGMPAAAACPQSARVRVSV</sequence>
<protein>
    <submittedName>
        <fullName evidence="1">Uncharacterized protein</fullName>
    </submittedName>
</protein>
<accession>A0A2T8KHE7</accession>
<gene>
    <name evidence="1" type="ORF">PAHAL_3G073900</name>
</gene>